<dbReference type="GO" id="GO:0016020">
    <property type="term" value="C:membrane"/>
    <property type="evidence" value="ECO:0007669"/>
    <property type="project" value="UniProtKB-SubCell"/>
</dbReference>
<feature type="transmembrane region" description="Helical" evidence="6">
    <location>
        <begin position="287"/>
        <end position="303"/>
    </location>
</feature>
<organism evidence="8 9">
    <name type="scientific">Methylocella tundrae</name>
    <dbReference type="NCBI Taxonomy" id="227605"/>
    <lineage>
        <taxon>Bacteria</taxon>
        <taxon>Pseudomonadati</taxon>
        <taxon>Pseudomonadota</taxon>
        <taxon>Alphaproteobacteria</taxon>
        <taxon>Hyphomicrobiales</taxon>
        <taxon>Beijerinckiaceae</taxon>
        <taxon>Methylocella</taxon>
    </lineage>
</organism>
<dbReference type="PANTHER" id="PTHR32322:SF2">
    <property type="entry name" value="EAMA DOMAIN-CONTAINING PROTEIN"/>
    <property type="match status" value="1"/>
</dbReference>
<name>A0A8B6M9A8_METTU</name>
<dbReference type="SUPFAM" id="SSF103481">
    <property type="entry name" value="Multidrug resistance efflux transporter EmrE"/>
    <property type="match status" value="2"/>
</dbReference>
<dbReference type="InterPro" id="IPR037185">
    <property type="entry name" value="EmrE-like"/>
</dbReference>
<dbReference type="Proteomes" id="UP000485880">
    <property type="component" value="Unassembled WGS sequence"/>
</dbReference>
<feature type="transmembrane region" description="Helical" evidence="6">
    <location>
        <begin position="265"/>
        <end position="281"/>
    </location>
</feature>
<evidence type="ECO:0000256" key="4">
    <source>
        <dbReference type="ARBA" id="ARBA00022989"/>
    </source>
</evidence>
<dbReference type="Pfam" id="PF00892">
    <property type="entry name" value="EamA"/>
    <property type="match status" value="2"/>
</dbReference>
<feature type="transmembrane region" description="Helical" evidence="6">
    <location>
        <begin position="113"/>
        <end position="134"/>
    </location>
</feature>
<comment type="caution">
    <text evidence="8">The sequence shown here is derived from an EMBL/GenBank/DDBJ whole genome shotgun (WGS) entry which is preliminary data.</text>
</comment>
<dbReference type="InterPro" id="IPR050638">
    <property type="entry name" value="AA-Vitamin_Transporters"/>
</dbReference>
<keyword evidence="5 6" id="KW-0472">Membrane</keyword>
<feature type="transmembrane region" description="Helical" evidence="6">
    <location>
        <begin position="85"/>
        <end position="107"/>
    </location>
</feature>
<dbReference type="InterPro" id="IPR000620">
    <property type="entry name" value="EamA_dom"/>
</dbReference>
<keyword evidence="9" id="KW-1185">Reference proteome</keyword>
<sequence>MTSIKPRRPHDQGAAAYYAILITATFLMASSFIAGKILLADGVPAFLLVGWRFVLAALAAAAVLRSRTDHFFAALFPSRFGFSDWATVAAIGILQTALAMGLLFWAMETISPPSAAILLFTNPLWVALIGHAALDEKLSRLKVMGLALGIAGVGFALGGAFSLNADAIGGELLALLAALSWTASTIVNRRARLPIDTWALTFWQMLAGALALLCVAYARGEHWPAHLSVAAWGWFFWLAIPGSTVSFGLWFLALKRGGATRSSSYLFLAPLFTVMLSTIVLQTSITAAQALGGALVGLSLWLVNRTPRKEAKELSAARG</sequence>
<evidence type="ECO:0000313" key="9">
    <source>
        <dbReference type="Proteomes" id="UP000485880"/>
    </source>
</evidence>
<feature type="transmembrane region" description="Helical" evidence="6">
    <location>
        <begin position="141"/>
        <end position="161"/>
    </location>
</feature>
<feature type="transmembrane region" description="Helical" evidence="6">
    <location>
        <begin position="167"/>
        <end position="187"/>
    </location>
</feature>
<evidence type="ECO:0000256" key="5">
    <source>
        <dbReference type="ARBA" id="ARBA00023136"/>
    </source>
</evidence>
<reference evidence="8 9" key="1">
    <citation type="submission" date="2019-05" db="EMBL/GenBank/DDBJ databases">
        <authorList>
            <person name="Farhan Ul Haque M."/>
        </authorList>
    </citation>
    <scope>NUCLEOTIDE SEQUENCE [LARGE SCALE GENOMIC DNA]</scope>
    <source>
        <strain evidence="8">2</strain>
    </source>
</reference>
<evidence type="ECO:0000256" key="1">
    <source>
        <dbReference type="ARBA" id="ARBA00004141"/>
    </source>
</evidence>
<keyword evidence="3 6" id="KW-0812">Transmembrane</keyword>
<proteinExistence type="inferred from homology"/>
<dbReference type="PANTHER" id="PTHR32322">
    <property type="entry name" value="INNER MEMBRANE TRANSPORTER"/>
    <property type="match status" value="1"/>
</dbReference>
<dbReference type="EMBL" id="CABFMQ020000098">
    <property type="protein sequence ID" value="VTZ51587.1"/>
    <property type="molecule type" value="Genomic_DNA"/>
</dbReference>
<feature type="transmembrane region" description="Helical" evidence="6">
    <location>
        <begin position="199"/>
        <end position="219"/>
    </location>
</feature>
<protein>
    <recommendedName>
        <fullName evidence="7">EamA domain-containing protein</fullName>
    </recommendedName>
</protein>
<comment type="similarity">
    <text evidence="2">Belongs to the EamA transporter family.</text>
</comment>
<accession>A0A8B6M9A8</accession>
<dbReference type="RefSeq" id="WP_174513351.1">
    <property type="nucleotide sequence ID" value="NZ_CABFMQ020000098.1"/>
</dbReference>
<feature type="transmembrane region" description="Helical" evidence="6">
    <location>
        <begin position="15"/>
        <end position="39"/>
    </location>
</feature>
<gene>
    <name evidence="8" type="ORF">MPC4_40184</name>
</gene>
<keyword evidence="4 6" id="KW-1133">Transmembrane helix</keyword>
<evidence type="ECO:0000256" key="2">
    <source>
        <dbReference type="ARBA" id="ARBA00007362"/>
    </source>
</evidence>
<feature type="transmembrane region" description="Helical" evidence="6">
    <location>
        <begin position="231"/>
        <end position="253"/>
    </location>
</feature>
<comment type="subcellular location">
    <subcellularLocation>
        <location evidence="1">Membrane</location>
        <topology evidence="1">Multi-pass membrane protein</topology>
    </subcellularLocation>
</comment>
<evidence type="ECO:0000256" key="6">
    <source>
        <dbReference type="SAM" id="Phobius"/>
    </source>
</evidence>
<feature type="domain" description="EamA" evidence="7">
    <location>
        <begin position="170"/>
        <end position="304"/>
    </location>
</feature>
<evidence type="ECO:0000256" key="3">
    <source>
        <dbReference type="ARBA" id="ARBA00022692"/>
    </source>
</evidence>
<evidence type="ECO:0000313" key="8">
    <source>
        <dbReference type="EMBL" id="VTZ51587.1"/>
    </source>
</evidence>
<dbReference type="AlphaFoldDB" id="A0A8B6M9A8"/>
<evidence type="ECO:0000259" key="7">
    <source>
        <dbReference type="Pfam" id="PF00892"/>
    </source>
</evidence>
<feature type="domain" description="EamA" evidence="7">
    <location>
        <begin position="19"/>
        <end position="155"/>
    </location>
</feature>
<feature type="transmembrane region" description="Helical" evidence="6">
    <location>
        <begin position="45"/>
        <end position="64"/>
    </location>
</feature>